<keyword evidence="3 6" id="KW-0812">Transmembrane</keyword>
<protein>
    <recommendedName>
        <fullName evidence="7">ABC-2 type transporter transmembrane domain-containing protein</fullName>
    </recommendedName>
</protein>
<evidence type="ECO:0000256" key="6">
    <source>
        <dbReference type="SAM" id="Phobius"/>
    </source>
</evidence>
<gene>
    <name evidence="8" type="ORF">M9458_045581</name>
</gene>
<keyword evidence="5 6" id="KW-0472">Membrane</keyword>
<evidence type="ECO:0000313" key="9">
    <source>
        <dbReference type="Proteomes" id="UP001529510"/>
    </source>
</evidence>
<evidence type="ECO:0000259" key="7">
    <source>
        <dbReference type="Pfam" id="PF01061"/>
    </source>
</evidence>
<name>A0ABD0N5V4_CIRMR</name>
<dbReference type="PANTHER" id="PTHR48041">
    <property type="entry name" value="ABC TRANSPORTER G FAMILY MEMBER 28"/>
    <property type="match status" value="1"/>
</dbReference>
<dbReference type="InterPro" id="IPR013525">
    <property type="entry name" value="ABC2_TM"/>
</dbReference>
<comment type="subcellular location">
    <subcellularLocation>
        <location evidence="1">Membrane</location>
        <topology evidence="1">Multi-pass membrane protein</topology>
    </subcellularLocation>
</comment>
<evidence type="ECO:0000256" key="5">
    <source>
        <dbReference type="ARBA" id="ARBA00023136"/>
    </source>
</evidence>
<keyword evidence="9" id="KW-1185">Reference proteome</keyword>
<feature type="non-terminal residue" evidence="8">
    <location>
        <position position="93"/>
    </location>
</feature>
<proteinExistence type="predicted"/>
<evidence type="ECO:0000256" key="1">
    <source>
        <dbReference type="ARBA" id="ARBA00004141"/>
    </source>
</evidence>
<dbReference type="AlphaFoldDB" id="A0ABD0N5V4"/>
<evidence type="ECO:0000256" key="2">
    <source>
        <dbReference type="ARBA" id="ARBA00022448"/>
    </source>
</evidence>
<feature type="transmembrane region" description="Helical" evidence="6">
    <location>
        <begin position="50"/>
        <end position="70"/>
    </location>
</feature>
<feature type="domain" description="ABC-2 type transporter transmembrane" evidence="7">
    <location>
        <begin position="2"/>
        <end position="93"/>
    </location>
</feature>
<keyword evidence="2" id="KW-0813">Transport</keyword>
<feature type="transmembrane region" description="Helical" evidence="6">
    <location>
        <begin position="76"/>
        <end position="92"/>
    </location>
</feature>
<feature type="transmembrane region" description="Helical" evidence="6">
    <location>
        <begin position="23"/>
        <end position="43"/>
    </location>
</feature>
<keyword evidence="4 6" id="KW-1133">Transmembrane helix</keyword>
<feature type="non-terminal residue" evidence="8">
    <location>
        <position position="1"/>
    </location>
</feature>
<dbReference type="EMBL" id="JAMKFB020000023">
    <property type="protein sequence ID" value="KAL0157505.1"/>
    <property type="molecule type" value="Genomic_DNA"/>
</dbReference>
<sequence length="93" mass="10569">HEYISGYYRVSVYFLSKVLSDILFLRTIPGIIFSCMVYWMIGLKATAEAFFIFLFSIVLVSYTATSMTLAISVDQTVVAIANIFINNIFVLMM</sequence>
<accession>A0ABD0N5V4</accession>
<organism evidence="8 9">
    <name type="scientific">Cirrhinus mrigala</name>
    <name type="common">Mrigala</name>
    <dbReference type="NCBI Taxonomy" id="683832"/>
    <lineage>
        <taxon>Eukaryota</taxon>
        <taxon>Metazoa</taxon>
        <taxon>Chordata</taxon>
        <taxon>Craniata</taxon>
        <taxon>Vertebrata</taxon>
        <taxon>Euteleostomi</taxon>
        <taxon>Actinopterygii</taxon>
        <taxon>Neopterygii</taxon>
        <taxon>Teleostei</taxon>
        <taxon>Ostariophysi</taxon>
        <taxon>Cypriniformes</taxon>
        <taxon>Cyprinidae</taxon>
        <taxon>Labeoninae</taxon>
        <taxon>Labeonini</taxon>
        <taxon>Cirrhinus</taxon>
    </lineage>
</organism>
<evidence type="ECO:0000313" key="8">
    <source>
        <dbReference type="EMBL" id="KAL0157505.1"/>
    </source>
</evidence>
<dbReference type="Pfam" id="PF01061">
    <property type="entry name" value="ABC2_membrane"/>
    <property type="match status" value="1"/>
</dbReference>
<dbReference type="Proteomes" id="UP001529510">
    <property type="component" value="Unassembled WGS sequence"/>
</dbReference>
<evidence type="ECO:0000256" key="4">
    <source>
        <dbReference type="ARBA" id="ARBA00022989"/>
    </source>
</evidence>
<dbReference type="GO" id="GO:0016020">
    <property type="term" value="C:membrane"/>
    <property type="evidence" value="ECO:0007669"/>
    <property type="project" value="UniProtKB-SubCell"/>
</dbReference>
<evidence type="ECO:0000256" key="3">
    <source>
        <dbReference type="ARBA" id="ARBA00022692"/>
    </source>
</evidence>
<comment type="caution">
    <text evidence="8">The sequence shown here is derived from an EMBL/GenBank/DDBJ whole genome shotgun (WGS) entry which is preliminary data.</text>
</comment>
<dbReference type="PANTHER" id="PTHR48041:SF121">
    <property type="entry name" value="ATP-BINDING CASSETTE SUB-FAMILY G MEMBER 2 ISOFORM X1"/>
    <property type="match status" value="1"/>
</dbReference>
<dbReference type="InterPro" id="IPR050352">
    <property type="entry name" value="ABCG_transporters"/>
</dbReference>
<reference evidence="8 9" key="1">
    <citation type="submission" date="2024-05" db="EMBL/GenBank/DDBJ databases">
        <title>Genome sequencing and assembly of Indian major carp, Cirrhinus mrigala (Hamilton, 1822).</title>
        <authorList>
            <person name="Mohindra V."/>
            <person name="Chowdhury L.M."/>
            <person name="Lal K."/>
            <person name="Jena J.K."/>
        </authorList>
    </citation>
    <scope>NUCLEOTIDE SEQUENCE [LARGE SCALE GENOMIC DNA]</scope>
    <source>
        <strain evidence="8">CM1030</strain>
        <tissue evidence="8">Blood</tissue>
    </source>
</reference>